<keyword evidence="3" id="KW-1185">Reference proteome</keyword>
<gene>
    <name evidence="2" type="ORF">GCK32_011850</name>
</gene>
<evidence type="ECO:0000313" key="3">
    <source>
        <dbReference type="Proteomes" id="UP001331761"/>
    </source>
</evidence>
<evidence type="ECO:0000313" key="2">
    <source>
        <dbReference type="EMBL" id="KAK5967761.1"/>
    </source>
</evidence>
<reference evidence="2 3" key="1">
    <citation type="submission" date="2019-10" db="EMBL/GenBank/DDBJ databases">
        <title>Assembly and Annotation for the nematode Trichostrongylus colubriformis.</title>
        <authorList>
            <person name="Martin J."/>
        </authorList>
    </citation>
    <scope>NUCLEOTIDE SEQUENCE [LARGE SCALE GENOMIC DNA]</scope>
    <source>
        <strain evidence="2">G859</strain>
        <tissue evidence="2">Whole worm</tissue>
    </source>
</reference>
<sequence length="107" mass="12190">PSPGSEMRTATPRKEKSKSRYSPKSLRHRGTYKRKPFRRARKKGTHYALLSSETLELTARHPAREEEPRNSRCEICKCKLDSTAKEAVQPSAEKNVKCITVSYVVDA</sequence>
<name>A0AAN8ETD1_TRICO</name>
<dbReference type="Proteomes" id="UP001331761">
    <property type="component" value="Unassembled WGS sequence"/>
</dbReference>
<organism evidence="2 3">
    <name type="scientific">Trichostrongylus colubriformis</name>
    <name type="common">Black scour worm</name>
    <dbReference type="NCBI Taxonomy" id="6319"/>
    <lineage>
        <taxon>Eukaryota</taxon>
        <taxon>Metazoa</taxon>
        <taxon>Ecdysozoa</taxon>
        <taxon>Nematoda</taxon>
        <taxon>Chromadorea</taxon>
        <taxon>Rhabditida</taxon>
        <taxon>Rhabditina</taxon>
        <taxon>Rhabditomorpha</taxon>
        <taxon>Strongyloidea</taxon>
        <taxon>Trichostrongylidae</taxon>
        <taxon>Trichostrongylus</taxon>
    </lineage>
</organism>
<proteinExistence type="predicted"/>
<dbReference type="AlphaFoldDB" id="A0AAN8ETD1"/>
<feature type="non-terminal residue" evidence="2">
    <location>
        <position position="1"/>
    </location>
</feature>
<dbReference type="EMBL" id="WIXE01022135">
    <property type="protein sequence ID" value="KAK5967761.1"/>
    <property type="molecule type" value="Genomic_DNA"/>
</dbReference>
<feature type="region of interest" description="Disordered" evidence="1">
    <location>
        <begin position="1"/>
        <end position="43"/>
    </location>
</feature>
<protein>
    <submittedName>
        <fullName evidence="2">Uncharacterized protein</fullName>
    </submittedName>
</protein>
<feature type="compositionally biased region" description="Basic residues" evidence="1">
    <location>
        <begin position="15"/>
        <end position="43"/>
    </location>
</feature>
<evidence type="ECO:0000256" key="1">
    <source>
        <dbReference type="SAM" id="MobiDB-lite"/>
    </source>
</evidence>
<accession>A0AAN8ETD1</accession>
<comment type="caution">
    <text evidence="2">The sequence shown here is derived from an EMBL/GenBank/DDBJ whole genome shotgun (WGS) entry which is preliminary data.</text>
</comment>